<comment type="caution">
    <text evidence="1">The sequence shown here is derived from an EMBL/GenBank/DDBJ whole genome shotgun (WGS) entry which is preliminary data.</text>
</comment>
<dbReference type="Pfam" id="PF08843">
    <property type="entry name" value="AbiEii"/>
    <property type="match status" value="1"/>
</dbReference>
<dbReference type="OrthoDB" id="1550603at2"/>
<evidence type="ECO:0000313" key="1">
    <source>
        <dbReference type="EMBL" id="PTE13878.1"/>
    </source>
</evidence>
<sequence>MIPRDFITEWRSQAPWVQDFQVEQDLVISKALVDIFKHPVLNGALAFRGGTALYKLFLKPPARYSEDIDLVQVSAEPAGNVMDALHEVLDPWLGRPRYKQTDGRVTFSYRFASEESPPILLKLKVEINTREHFSIYGVQPVPFSVASRWFQGACDIPSYGLEELLGTKLRALYQRRKGRDLFDLAVALTKAAPDEERIVGAFRAYMDHGGHHVTRRQYIENLTAKMQNHEFRSDIGPLLAGGVAWDIEPMAELVSQTLIARLPEV</sequence>
<dbReference type="GO" id="GO:0016740">
    <property type="term" value="F:transferase activity"/>
    <property type="evidence" value="ECO:0007669"/>
    <property type="project" value="UniProtKB-KW"/>
</dbReference>
<dbReference type="RefSeq" id="WP_107326184.1">
    <property type="nucleotide sequence ID" value="NZ_NHSP01000051.1"/>
</dbReference>
<keyword evidence="1" id="KW-0808">Transferase</keyword>
<dbReference type="Gene3D" id="3.10.450.620">
    <property type="entry name" value="JHP933, nucleotidyltransferase-like core domain"/>
    <property type="match status" value="1"/>
</dbReference>
<dbReference type="AlphaFoldDB" id="A0A2T4J7Q1"/>
<accession>A0A2T4J7Q1</accession>
<keyword evidence="2" id="KW-1185">Reference proteome</keyword>
<proteinExistence type="predicted"/>
<organism evidence="1 2">
    <name type="scientific">Phaeovulum veldkampii DSM 11550</name>
    <dbReference type="NCBI Taxonomy" id="1185920"/>
    <lineage>
        <taxon>Bacteria</taxon>
        <taxon>Pseudomonadati</taxon>
        <taxon>Pseudomonadota</taxon>
        <taxon>Alphaproteobacteria</taxon>
        <taxon>Rhodobacterales</taxon>
        <taxon>Paracoccaceae</taxon>
        <taxon>Phaeovulum</taxon>
    </lineage>
</organism>
<reference evidence="1 2" key="1">
    <citation type="submission" date="2018-03" db="EMBL/GenBank/DDBJ databases">
        <title>Rhodobacter veldkampii.</title>
        <authorList>
            <person name="Meyer T.E."/>
            <person name="Miller S."/>
            <person name="Lodha T."/>
            <person name="Gandham S."/>
            <person name="Chintalapati S."/>
            <person name="Chintalapati V.R."/>
        </authorList>
    </citation>
    <scope>NUCLEOTIDE SEQUENCE [LARGE SCALE GENOMIC DNA]</scope>
    <source>
        <strain evidence="1 2">DSM 11550</strain>
    </source>
</reference>
<dbReference type="Proteomes" id="UP000241899">
    <property type="component" value="Unassembled WGS sequence"/>
</dbReference>
<name>A0A2T4J7Q1_9RHOB</name>
<dbReference type="InterPro" id="IPR014942">
    <property type="entry name" value="AbiEii"/>
</dbReference>
<protein>
    <submittedName>
        <fullName evidence="1">Nucleotidyl transferase AbiEii/AbiGii toxin family protein</fullName>
    </submittedName>
</protein>
<dbReference type="EMBL" id="PZKF01000068">
    <property type="protein sequence ID" value="PTE13878.1"/>
    <property type="molecule type" value="Genomic_DNA"/>
</dbReference>
<gene>
    <name evidence="1" type="ORF">C5F46_15280</name>
</gene>
<evidence type="ECO:0000313" key="2">
    <source>
        <dbReference type="Proteomes" id="UP000241899"/>
    </source>
</evidence>